<dbReference type="STRING" id="37546.A0A1B0G2A2"/>
<feature type="compositionally biased region" description="Basic and acidic residues" evidence="14">
    <location>
        <begin position="638"/>
        <end position="649"/>
    </location>
</feature>
<dbReference type="InterPro" id="IPR036859">
    <property type="entry name" value="CAP-Gly_dom_sf"/>
</dbReference>
<dbReference type="GO" id="GO:0004843">
    <property type="term" value="F:cysteine-type deubiquitinase activity"/>
    <property type="evidence" value="ECO:0007669"/>
    <property type="project" value="UniProtKB-EC"/>
</dbReference>
<keyword evidence="9" id="KW-0479">Metal-binding</keyword>
<dbReference type="Proteomes" id="UP000092444">
    <property type="component" value="Unassembled WGS sequence"/>
</dbReference>
<feature type="compositionally biased region" description="Low complexity" evidence="14">
    <location>
        <begin position="22"/>
        <end position="36"/>
    </location>
</feature>
<evidence type="ECO:0000256" key="11">
    <source>
        <dbReference type="ARBA" id="ARBA00022801"/>
    </source>
</evidence>
<evidence type="ECO:0000256" key="14">
    <source>
        <dbReference type="SAM" id="MobiDB-lite"/>
    </source>
</evidence>
<dbReference type="GO" id="GO:0005813">
    <property type="term" value="C:centrosome"/>
    <property type="evidence" value="ECO:0007669"/>
    <property type="project" value="UniProtKB-SubCell"/>
</dbReference>
<name>A0A1B0G2A2_GLOMM</name>
<dbReference type="InterPro" id="IPR000938">
    <property type="entry name" value="CAP-Gly_domain"/>
</dbReference>
<dbReference type="CDD" id="cd02670">
    <property type="entry name" value="Peptidase_C19N"/>
    <property type="match status" value="1"/>
</dbReference>
<dbReference type="GO" id="GO:0016579">
    <property type="term" value="P:protein deubiquitination"/>
    <property type="evidence" value="ECO:0007669"/>
    <property type="project" value="InterPro"/>
</dbReference>
<evidence type="ECO:0000256" key="8">
    <source>
        <dbReference type="ARBA" id="ARBA00022670"/>
    </source>
</evidence>
<keyword evidence="6" id="KW-0963">Cytoplasm</keyword>
<protein>
    <recommendedName>
        <fullName evidence="5">ubiquitinyl hydrolase 1</fullName>
        <ecNumber evidence="5">3.4.19.12</ecNumber>
    </recommendedName>
</protein>
<evidence type="ECO:0000313" key="16">
    <source>
        <dbReference type="EnsemblMetazoa" id="GMOY007433-PA"/>
    </source>
</evidence>
<evidence type="ECO:0000256" key="3">
    <source>
        <dbReference type="ARBA" id="ARBA00004556"/>
    </source>
</evidence>
<evidence type="ECO:0000313" key="17">
    <source>
        <dbReference type="Proteomes" id="UP000092444"/>
    </source>
</evidence>
<comment type="catalytic activity">
    <reaction evidence="1">
        <text>Thiol-dependent hydrolysis of ester, thioester, amide, peptide and isopeptide bonds formed by the C-terminal Gly of ubiquitin (a 76-residue protein attached to proteins as an intracellular targeting signal).</text>
        <dbReference type="EC" id="3.4.19.12"/>
    </reaction>
</comment>
<evidence type="ECO:0000256" key="12">
    <source>
        <dbReference type="ARBA" id="ARBA00022807"/>
    </source>
</evidence>
<dbReference type="InterPro" id="IPR028889">
    <property type="entry name" value="USP"/>
</dbReference>
<reference evidence="16" key="1">
    <citation type="submission" date="2020-05" db="UniProtKB">
        <authorList>
            <consortium name="EnsemblMetazoa"/>
        </authorList>
    </citation>
    <scope>IDENTIFICATION</scope>
    <source>
        <strain evidence="16">Yale</strain>
    </source>
</reference>
<evidence type="ECO:0000256" key="4">
    <source>
        <dbReference type="ARBA" id="ARBA00009085"/>
    </source>
</evidence>
<dbReference type="Pfam" id="PF00443">
    <property type="entry name" value="UCH"/>
    <property type="match status" value="1"/>
</dbReference>
<evidence type="ECO:0000256" key="9">
    <source>
        <dbReference type="ARBA" id="ARBA00022723"/>
    </source>
</evidence>
<evidence type="ECO:0000259" key="15">
    <source>
        <dbReference type="PROSITE" id="PS50235"/>
    </source>
</evidence>
<comment type="subcellular location">
    <subcellularLocation>
        <location evidence="2">Cytoplasm</location>
        <location evidence="2">Cytoskeleton</location>
        <location evidence="2">Microtubule organizing center</location>
        <location evidence="2">Centrosome</location>
    </subcellularLocation>
    <subcellularLocation>
        <location evidence="3">Cytoplasm</location>
        <location evidence="3">Perinuclear region</location>
    </subcellularLocation>
</comment>
<keyword evidence="17" id="KW-1185">Reference proteome</keyword>
<dbReference type="SMART" id="SM01052">
    <property type="entry name" value="CAP_GLY"/>
    <property type="match status" value="1"/>
</dbReference>
<keyword evidence="11" id="KW-0378">Hydrolase</keyword>
<evidence type="ECO:0000256" key="10">
    <source>
        <dbReference type="ARBA" id="ARBA00022786"/>
    </source>
</evidence>
<keyword evidence="10" id="KW-0833">Ubl conjugation pathway</keyword>
<dbReference type="EMBL" id="CCAG010004344">
    <property type="status" value="NOT_ANNOTATED_CDS"/>
    <property type="molecule type" value="Genomic_DNA"/>
</dbReference>
<evidence type="ECO:0000256" key="13">
    <source>
        <dbReference type="ARBA" id="ARBA00022833"/>
    </source>
</evidence>
<dbReference type="InterPro" id="IPR038765">
    <property type="entry name" value="Papain-like_cys_pep_sf"/>
</dbReference>
<dbReference type="SUPFAM" id="SSF54001">
    <property type="entry name" value="Cysteine proteinases"/>
    <property type="match status" value="1"/>
</dbReference>
<dbReference type="GO" id="GO:0046872">
    <property type="term" value="F:metal ion binding"/>
    <property type="evidence" value="ECO:0007669"/>
    <property type="project" value="UniProtKB-KW"/>
</dbReference>
<dbReference type="SUPFAM" id="SSF74924">
    <property type="entry name" value="Cap-Gly domain"/>
    <property type="match status" value="1"/>
</dbReference>
<dbReference type="GO" id="GO:0048471">
    <property type="term" value="C:perinuclear region of cytoplasm"/>
    <property type="evidence" value="ECO:0007669"/>
    <property type="project" value="UniProtKB-SubCell"/>
</dbReference>
<keyword evidence="12" id="KW-0788">Thiol protease</keyword>
<comment type="similarity">
    <text evidence="4">Belongs to the peptidase C19 family.</text>
</comment>
<feature type="region of interest" description="Disordered" evidence="14">
    <location>
        <begin position="1"/>
        <end position="36"/>
    </location>
</feature>
<evidence type="ECO:0000256" key="1">
    <source>
        <dbReference type="ARBA" id="ARBA00000707"/>
    </source>
</evidence>
<dbReference type="EC" id="3.4.19.12" evidence="5"/>
<dbReference type="Gene3D" id="3.90.70.10">
    <property type="entry name" value="Cysteine proteinases"/>
    <property type="match status" value="1"/>
</dbReference>
<dbReference type="PANTHER" id="PTHR11830">
    <property type="entry name" value="40S RIBOSOMAL PROTEIN S3A"/>
    <property type="match status" value="1"/>
</dbReference>
<dbReference type="EnsemblMetazoa" id="GMOY007433-RA">
    <property type="protein sequence ID" value="GMOY007433-PA"/>
    <property type="gene ID" value="GMOY007433"/>
</dbReference>
<evidence type="ECO:0000256" key="7">
    <source>
        <dbReference type="ARBA" id="ARBA00022553"/>
    </source>
</evidence>
<keyword evidence="8" id="KW-0645">Protease</keyword>
<dbReference type="GO" id="GO:0006508">
    <property type="term" value="P:proteolysis"/>
    <property type="evidence" value="ECO:0007669"/>
    <property type="project" value="UniProtKB-KW"/>
</dbReference>
<dbReference type="InterPro" id="IPR001394">
    <property type="entry name" value="Peptidase_C19_UCH"/>
</dbReference>
<evidence type="ECO:0000256" key="2">
    <source>
        <dbReference type="ARBA" id="ARBA00004300"/>
    </source>
</evidence>
<feature type="region of interest" description="Disordered" evidence="14">
    <location>
        <begin position="479"/>
        <end position="522"/>
    </location>
</feature>
<feature type="domain" description="USP" evidence="15">
    <location>
        <begin position="849"/>
        <end position="1182"/>
    </location>
</feature>
<dbReference type="AlphaFoldDB" id="A0A1B0G2A2"/>
<sequence length="1213" mass="137786">MSAKSKPFNKKGKSGANQTIDSSCSSHNSSNTAAANQQHNLDDIKWLMYLEAHKRVKDNEANIKRQVEFANKTLEENMLNYNILYTKFASLLKLSALHEILQRGTEVELPLEETEKAVENIKGKLNSDTANGLINITELEKFKKLLDGAEDHENISIHRSQVEDLKNTYESIQLTAQSIKASLDASITQEMEKETESKLALLNRKTDLSLHQTEEFSSDGDEKESISVEKGTPVKIFQFKSAKNKNVSIVQVLDFVNKIPIYENLYECPTCNLSRVDKYLWPFIIAIMEPEHRMCLLKDEQHGKWLTSLKVKDFVTVPGHLFNKSHKRYDCIVRYIGPVPELYPVGYFFGLELLNENTSPQAEKIPFSKTYMHVEPKYAIITTANWIHPSTSDSRKKYPMPTCDFFAETIGKVKSVIENNTNVSSLKREKKTKQKEPTALFYDIPESFTNANSNERERKHNEYELISDNGECREVNIQNEKKSERRRSSVHTQTQYPSGILKNKRSNSALRKEQNTKSTSHMNLGDREIVIIDKEEYNKQDPVIVVPKNEIDFSELLGTTWPKHAGGLGSILDRSTGRLLRGGQEKLYSNEASRSAFAKNAIEKDNENKITTVATIKENDSKNQKKLTEYNNKTSARYGDRTRKMETDRASTLSPNETSLYDYIPLTVLELFTSIPVDFGCGSNHSDSWYFNVEGQNPPSMEMVPGTTLTIGSLVTVDTPTSNEYGVIRWIGIPPGKTSIKVGVEMEEENDDNNFPDHDSACDTLFKSFEGRGRFVSPERCKIDPRYSNADTCNIVAKDTSSDIEIENGAQVENAAMFGQKNSPVIPGAVAPIKCLSLECLEGFCGKFKGIQGHHNSCYLDVTLFSMFAFTSVFDAILFRARESQDIKSYTEVQTVLREEIVNPLRKYMFVRADRVMKLRKLLEKLSSVSGLTSEEKDPEEFLNCLLAQIMRAEPFLKLNSGQETYYYQLFVEKDEHLSFPTVQQLFEQSFWASDIKLNDVPSCLIIQMPRFGKNYKMYSRILPSQVLDVTDIIANSPRQCTVCGKLAEHECRDCFGVIQRGSGLESTAFCSLCLKTVHSHVKRSSHTSRALEIPQDFRLMADNTTIPRLYMELFAVVCIETSHYVTFVKSGSGPDAPWCFFDSMADRNGEQNGYNIPEMVIVPDMPQWLSEDGALFVHESSSTDKMLPEHAKRLFCDAYMCMYQSSDVMMYR</sequence>
<organism evidence="16 17">
    <name type="scientific">Glossina morsitans morsitans</name>
    <name type="common">Savannah tsetse fly</name>
    <dbReference type="NCBI Taxonomy" id="37546"/>
    <lineage>
        <taxon>Eukaryota</taxon>
        <taxon>Metazoa</taxon>
        <taxon>Ecdysozoa</taxon>
        <taxon>Arthropoda</taxon>
        <taxon>Hexapoda</taxon>
        <taxon>Insecta</taxon>
        <taxon>Pterygota</taxon>
        <taxon>Neoptera</taxon>
        <taxon>Endopterygota</taxon>
        <taxon>Diptera</taxon>
        <taxon>Brachycera</taxon>
        <taxon>Muscomorpha</taxon>
        <taxon>Hippoboscoidea</taxon>
        <taxon>Glossinidae</taxon>
        <taxon>Glossina</taxon>
    </lineage>
</organism>
<evidence type="ECO:0000256" key="5">
    <source>
        <dbReference type="ARBA" id="ARBA00012759"/>
    </source>
</evidence>
<proteinExistence type="inferred from homology"/>
<dbReference type="Gene3D" id="2.30.30.190">
    <property type="entry name" value="CAP Gly-rich-like domain"/>
    <property type="match status" value="1"/>
</dbReference>
<keyword evidence="7" id="KW-0597">Phosphoprotein</keyword>
<accession>A0A1B0G2A2</accession>
<dbReference type="PROSITE" id="PS50235">
    <property type="entry name" value="USP_3"/>
    <property type="match status" value="1"/>
</dbReference>
<dbReference type="VEuPathDB" id="VectorBase:GMOY007433"/>
<dbReference type="FunFam" id="3.90.70.10:FF:000009">
    <property type="entry name" value="Putative ubiquitin carboxyl-terminal hydrolase CYLD"/>
    <property type="match status" value="1"/>
</dbReference>
<keyword evidence="13" id="KW-0862">Zinc</keyword>
<evidence type="ECO:0000256" key="6">
    <source>
        <dbReference type="ARBA" id="ARBA00022490"/>
    </source>
</evidence>
<feature type="region of interest" description="Disordered" evidence="14">
    <location>
        <begin position="624"/>
        <end position="651"/>
    </location>
</feature>